<feature type="compositionally biased region" description="Basic and acidic residues" evidence="1">
    <location>
        <begin position="158"/>
        <end position="184"/>
    </location>
</feature>
<evidence type="ECO:0000256" key="1">
    <source>
        <dbReference type="SAM" id="MobiDB-lite"/>
    </source>
</evidence>
<organism evidence="2 3">
    <name type="scientific">Eleusine coracana subsp. coracana</name>
    <dbReference type="NCBI Taxonomy" id="191504"/>
    <lineage>
        <taxon>Eukaryota</taxon>
        <taxon>Viridiplantae</taxon>
        <taxon>Streptophyta</taxon>
        <taxon>Embryophyta</taxon>
        <taxon>Tracheophyta</taxon>
        <taxon>Spermatophyta</taxon>
        <taxon>Magnoliopsida</taxon>
        <taxon>Liliopsida</taxon>
        <taxon>Poales</taxon>
        <taxon>Poaceae</taxon>
        <taxon>PACMAD clade</taxon>
        <taxon>Chloridoideae</taxon>
        <taxon>Cynodonteae</taxon>
        <taxon>Eleusininae</taxon>
        <taxon>Eleusine</taxon>
    </lineage>
</organism>
<protein>
    <submittedName>
        <fullName evidence="2">Uncharacterized protein</fullName>
    </submittedName>
</protein>
<dbReference type="EMBL" id="BQKI01000077">
    <property type="protein sequence ID" value="GJN24708.1"/>
    <property type="molecule type" value="Genomic_DNA"/>
</dbReference>
<feature type="region of interest" description="Disordered" evidence="1">
    <location>
        <begin position="92"/>
        <end position="115"/>
    </location>
</feature>
<evidence type="ECO:0000313" key="2">
    <source>
        <dbReference type="EMBL" id="GJN24708.1"/>
    </source>
</evidence>
<proteinExistence type="predicted"/>
<name>A0AAV5EPM1_ELECO</name>
<reference evidence="2" key="1">
    <citation type="journal article" date="2018" name="DNA Res.">
        <title>Multiple hybrid de novo genome assembly of finger millet, an orphan allotetraploid crop.</title>
        <authorList>
            <person name="Hatakeyama M."/>
            <person name="Aluri S."/>
            <person name="Balachadran M.T."/>
            <person name="Sivarajan S.R."/>
            <person name="Patrignani A."/>
            <person name="Gruter S."/>
            <person name="Poveda L."/>
            <person name="Shimizu-Inatsugi R."/>
            <person name="Baeten J."/>
            <person name="Francoijs K.J."/>
            <person name="Nataraja K.N."/>
            <person name="Reddy Y.A.N."/>
            <person name="Phadnis S."/>
            <person name="Ravikumar R.L."/>
            <person name="Schlapbach R."/>
            <person name="Sreeman S.M."/>
            <person name="Shimizu K.K."/>
        </authorList>
    </citation>
    <scope>NUCLEOTIDE SEQUENCE</scope>
</reference>
<keyword evidence="3" id="KW-1185">Reference proteome</keyword>
<feature type="compositionally biased region" description="Basic residues" evidence="1">
    <location>
        <begin position="136"/>
        <end position="145"/>
    </location>
</feature>
<gene>
    <name evidence="2" type="primary">gb12463</name>
    <name evidence="2" type="ORF">PR202_gb12463</name>
</gene>
<reference evidence="2" key="2">
    <citation type="submission" date="2021-12" db="EMBL/GenBank/DDBJ databases">
        <title>Resequencing data analysis of finger millet.</title>
        <authorList>
            <person name="Hatakeyama M."/>
            <person name="Aluri S."/>
            <person name="Balachadran M.T."/>
            <person name="Sivarajan S.R."/>
            <person name="Poveda L."/>
            <person name="Shimizu-Inatsugi R."/>
            <person name="Schlapbach R."/>
            <person name="Sreeman S.M."/>
            <person name="Shimizu K.K."/>
        </authorList>
    </citation>
    <scope>NUCLEOTIDE SEQUENCE</scope>
</reference>
<feature type="region of interest" description="Disordered" evidence="1">
    <location>
        <begin position="135"/>
        <end position="184"/>
    </location>
</feature>
<accession>A0AAV5EPM1</accession>
<sequence length="245" mass="27515">MALSNWISPTCVIRMNFAPDLMKFKKEAWSAENLCLSMYCNSGTIQGHIYMHTYTRTCRKAPLPTVTKSYDQGTTPVHTNLRTLLHVDEGRAGDVLGDGERDEPEHGEPPVPELGVGAHEPIAPLLGALPLEQRHQRCHGKHRRCGREPGQPRPAAGLREEAAAAGRLDGERRDEADHGEPPVDAFRGRAAERHRVPQAGLRRRLGLGLRGGGRRRWAGRRRGGRLLRRLNVRLQIHVYQYHPRN</sequence>
<evidence type="ECO:0000313" key="3">
    <source>
        <dbReference type="Proteomes" id="UP001054889"/>
    </source>
</evidence>
<dbReference type="AlphaFoldDB" id="A0AAV5EPM1"/>
<comment type="caution">
    <text evidence="2">The sequence shown here is derived from an EMBL/GenBank/DDBJ whole genome shotgun (WGS) entry which is preliminary data.</text>
</comment>
<dbReference type="Proteomes" id="UP001054889">
    <property type="component" value="Unassembled WGS sequence"/>
</dbReference>